<protein>
    <recommendedName>
        <fullName evidence="6">SDR family NAD(P)-dependent oxidoreductase</fullName>
    </recommendedName>
</protein>
<proteinExistence type="inferred from homology"/>
<accession>A0ABP7KRU5</accession>
<dbReference type="Proteomes" id="UP001501803">
    <property type="component" value="Unassembled WGS sequence"/>
</dbReference>
<evidence type="ECO:0000256" key="2">
    <source>
        <dbReference type="ARBA" id="ARBA00022857"/>
    </source>
</evidence>
<evidence type="ECO:0000256" key="3">
    <source>
        <dbReference type="ARBA" id="ARBA00023002"/>
    </source>
</evidence>
<sequence>MRSVLARKDPIINFRLDGHSALVTGAGRGLGLAIADGLQELGATVYGTSRDAASATTIAERYGTSAVMLNVTDVAAVRRSVDALFESGISIDLLVNNAGVNAPAPALHLEPEQWDSV</sequence>
<dbReference type="PRINTS" id="PR00081">
    <property type="entry name" value="GDHRDH"/>
</dbReference>
<dbReference type="InterPro" id="IPR052178">
    <property type="entry name" value="Sec_Metab_Biosynth_SDR"/>
</dbReference>
<name>A0ABP7KRU5_9MICO</name>
<comment type="similarity">
    <text evidence="1">Belongs to the short-chain dehydrogenases/reductases (SDR) family.</text>
</comment>
<keyword evidence="3" id="KW-0560">Oxidoreductase</keyword>
<keyword evidence="5" id="KW-1185">Reference proteome</keyword>
<dbReference type="PANTHER" id="PTHR43618:SF8">
    <property type="entry name" value="7ALPHA-HYDROXYSTEROID DEHYDROGENASE"/>
    <property type="match status" value="1"/>
</dbReference>
<evidence type="ECO:0000313" key="5">
    <source>
        <dbReference type="Proteomes" id="UP001501803"/>
    </source>
</evidence>
<reference evidence="5" key="1">
    <citation type="journal article" date="2019" name="Int. J. Syst. Evol. Microbiol.">
        <title>The Global Catalogue of Microorganisms (GCM) 10K type strain sequencing project: providing services to taxonomists for standard genome sequencing and annotation.</title>
        <authorList>
            <consortium name="The Broad Institute Genomics Platform"/>
            <consortium name="The Broad Institute Genome Sequencing Center for Infectious Disease"/>
            <person name="Wu L."/>
            <person name="Ma J."/>
        </authorList>
    </citation>
    <scope>NUCLEOTIDE SEQUENCE [LARGE SCALE GENOMIC DNA]</scope>
    <source>
        <strain evidence="5">JCM 17021</strain>
    </source>
</reference>
<keyword evidence="2" id="KW-0521">NADP</keyword>
<dbReference type="SUPFAM" id="SSF51735">
    <property type="entry name" value="NAD(P)-binding Rossmann-fold domains"/>
    <property type="match status" value="1"/>
</dbReference>
<dbReference type="InterPro" id="IPR002347">
    <property type="entry name" value="SDR_fam"/>
</dbReference>
<dbReference type="PANTHER" id="PTHR43618">
    <property type="entry name" value="7-ALPHA-HYDROXYSTEROID DEHYDROGENASE"/>
    <property type="match status" value="1"/>
</dbReference>
<gene>
    <name evidence="4" type="ORF">GCM10022381_29870</name>
</gene>
<dbReference type="Pfam" id="PF00106">
    <property type="entry name" value="adh_short"/>
    <property type="match status" value="1"/>
</dbReference>
<organism evidence="4 5">
    <name type="scientific">Leifsonia kafniensis</name>
    <dbReference type="NCBI Taxonomy" id="475957"/>
    <lineage>
        <taxon>Bacteria</taxon>
        <taxon>Bacillati</taxon>
        <taxon>Actinomycetota</taxon>
        <taxon>Actinomycetes</taxon>
        <taxon>Micrococcales</taxon>
        <taxon>Microbacteriaceae</taxon>
        <taxon>Leifsonia</taxon>
    </lineage>
</organism>
<evidence type="ECO:0000313" key="4">
    <source>
        <dbReference type="EMBL" id="GAA3885751.1"/>
    </source>
</evidence>
<dbReference type="EMBL" id="BAABCN010000010">
    <property type="protein sequence ID" value="GAA3885751.1"/>
    <property type="molecule type" value="Genomic_DNA"/>
</dbReference>
<evidence type="ECO:0008006" key="6">
    <source>
        <dbReference type="Google" id="ProtNLM"/>
    </source>
</evidence>
<comment type="caution">
    <text evidence="4">The sequence shown here is derived from an EMBL/GenBank/DDBJ whole genome shotgun (WGS) entry which is preliminary data.</text>
</comment>
<dbReference type="Gene3D" id="3.40.50.720">
    <property type="entry name" value="NAD(P)-binding Rossmann-like Domain"/>
    <property type="match status" value="1"/>
</dbReference>
<dbReference type="InterPro" id="IPR036291">
    <property type="entry name" value="NAD(P)-bd_dom_sf"/>
</dbReference>
<evidence type="ECO:0000256" key="1">
    <source>
        <dbReference type="ARBA" id="ARBA00006484"/>
    </source>
</evidence>